<dbReference type="EMBL" id="PTJE01000003">
    <property type="protein sequence ID" value="PPK94778.1"/>
    <property type="molecule type" value="Genomic_DNA"/>
</dbReference>
<evidence type="ECO:0000313" key="2">
    <source>
        <dbReference type="Proteomes" id="UP000239002"/>
    </source>
</evidence>
<dbReference type="Proteomes" id="UP000239002">
    <property type="component" value="Unassembled WGS sequence"/>
</dbReference>
<sequence length="247" mass="27875">MKKQMHLAAQYLAAAGISFLEKKADDSHTNLGFDIERGSLETHLLSDHGDQLFLNYVDFSLEWKSKSSSIVYNLDGSTHEDVLKWITETAQKALNKTYSYNLHYDLPYKIDSSFTFKLEDPKELVDLKNLRTQIQLSLEQINADFNLNTSIRVWPHHFDSGIYTKFPDSDISIGFGLAIPDTVSPVHYFYISGYNNDGQMETASYTDLSRGKWSKEGFKGAILPAAGETASQATTFFKEAIQVFLAS</sequence>
<accession>A0A2S6IKQ0</accession>
<evidence type="ECO:0000313" key="1">
    <source>
        <dbReference type="EMBL" id="PPK94778.1"/>
    </source>
</evidence>
<dbReference type="OrthoDB" id="1158385at2"/>
<dbReference type="RefSeq" id="WP_104515237.1">
    <property type="nucleotide sequence ID" value="NZ_MQVW01000024.1"/>
</dbReference>
<organism evidence="1 2">
    <name type="scientific">Nonlabens xylanidelens</name>
    <dbReference type="NCBI Taxonomy" id="191564"/>
    <lineage>
        <taxon>Bacteria</taxon>
        <taxon>Pseudomonadati</taxon>
        <taxon>Bacteroidota</taxon>
        <taxon>Flavobacteriia</taxon>
        <taxon>Flavobacteriales</taxon>
        <taxon>Flavobacteriaceae</taxon>
        <taxon>Nonlabens</taxon>
    </lineage>
</organism>
<dbReference type="AlphaFoldDB" id="A0A2S6IKQ0"/>
<keyword evidence="2" id="KW-1185">Reference proteome</keyword>
<comment type="caution">
    <text evidence="1">The sequence shown here is derived from an EMBL/GenBank/DDBJ whole genome shotgun (WGS) entry which is preliminary data.</text>
</comment>
<reference evidence="1 2" key="1">
    <citation type="submission" date="2018-02" db="EMBL/GenBank/DDBJ databases">
        <title>Genomic Encyclopedia of Archaeal and Bacterial Type Strains, Phase II (KMG-II): from individual species to whole genera.</title>
        <authorList>
            <person name="Goeker M."/>
        </authorList>
    </citation>
    <scope>NUCLEOTIDE SEQUENCE [LARGE SCALE GENOMIC DNA]</scope>
    <source>
        <strain evidence="1 2">DSM 16809</strain>
    </source>
</reference>
<proteinExistence type="predicted"/>
<gene>
    <name evidence="1" type="ORF">LY01_01530</name>
</gene>
<name>A0A2S6IKQ0_9FLAO</name>
<protein>
    <submittedName>
        <fullName evidence="1">Uncharacterized protein</fullName>
    </submittedName>
</protein>